<dbReference type="Proteomes" id="UP001054945">
    <property type="component" value="Unassembled WGS sequence"/>
</dbReference>
<evidence type="ECO:0000313" key="3">
    <source>
        <dbReference type="Proteomes" id="UP001054945"/>
    </source>
</evidence>
<dbReference type="EMBL" id="BPLR01014874">
    <property type="protein sequence ID" value="GIY71944.1"/>
    <property type="molecule type" value="Genomic_DNA"/>
</dbReference>
<evidence type="ECO:0008006" key="4">
    <source>
        <dbReference type="Google" id="ProtNLM"/>
    </source>
</evidence>
<comment type="caution">
    <text evidence="2">The sequence shown here is derived from an EMBL/GenBank/DDBJ whole genome shotgun (WGS) entry which is preliminary data.</text>
</comment>
<protein>
    <recommendedName>
        <fullName evidence="4">DUF4283 domain-containing protein</fullName>
    </recommendedName>
</protein>
<evidence type="ECO:0000256" key="1">
    <source>
        <dbReference type="SAM" id="MobiDB-lite"/>
    </source>
</evidence>
<feature type="compositionally biased region" description="Basic and acidic residues" evidence="1">
    <location>
        <begin position="143"/>
        <end position="155"/>
    </location>
</feature>
<feature type="region of interest" description="Disordered" evidence="1">
    <location>
        <begin position="143"/>
        <end position="169"/>
    </location>
</feature>
<sequence>MTLDANGRSLLPIWSKQSCLYRHLSPYWANPNMKIDDDMGNGPLLSVHSKGNRVATLGITGFGFEFRRSDLYIAAQLKREVAEEEYLVKVNLFGSYPIVNFNTHVKNIEQNNKHDSSHLMANSTVRYATFLYVFKPRGQLEKEEIIPHRKQKDSEGGNSKKNSCRREDGCNQREGLVVSFV</sequence>
<keyword evidence="3" id="KW-1185">Reference proteome</keyword>
<reference evidence="2 3" key="1">
    <citation type="submission" date="2021-06" db="EMBL/GenBank/DDBJ databases">
        <title>Caerostris extrusa draft genome.</title>
        <authorList>
            <person name="Kono N."/>
            <person name="Arakawa K."/>
        </authorList>
    </citation>
    <scope>NUCLEOTIDE SEQUENCE [LARGE SCALE GENOMIC DNA]</scope>
</reference>
<evidence type="ECO:0000313" key="2">
    <source>
        <dbReference type="EMBL" id="GIY71944.1"/>
    </source>
</evidence>
<accession>A0AAV4VQR8</accession>
<dbReference type="AlphaFoldDB" id="A0AAV4VQR8"/>
<gene>
    <name evidence="2" type="ORF">CEXT_477101</name>
</gene>
<proteinExistence type="predicted"/>
<organism evidence="2 3">
    <name type="scientific">Caerostris extrusa</name>
    <name type="common">Bark spider</name>
    <name type="synonym">Caerostris bankana</name>
    <dbReference type="NCBI Taxonomy" id="172846"/>
    <lineage>
        <taxon>Eukaryota</taxon>
        <taxon>Metazoa</taxon>
        <taxon>Ecdysozoa</taxon>
        <taxon>Arthropoda</taxon>
        <taxon>Chelicerata</taxon>
        <taxon>Arachnida</taxon>
        <taxon>Araneae</taxon>
        <taxon>Araneomorphae</taxon>
        <taxon>Entelegynae</taxon>
        <taxon>Araneoidea</taxon>
        <taxon>Araneidae</taxon>
        <taxon>Caerostris</taxon>
    </lineage>
</organism>
<name>A0AAV4VQR8_CAEEX</name>